<organism evidence="2 3">
    <name type="scientific">Seminavis robusta</name>
    <dbReference type="NCBI Taxonomy" id="568900"/>
    <lineage>
        <taxon>Eukaryota</taxon>
        <taxon>Sar</taxon>
        <taxon>Stramenopiles</taxon>
        <taxon>Ochrophyta</taxon>
        <taxon>Bacillariophyta</taxon>
        <taxon>Bacillariophyceae</taxon>
        <taxon>Bacillariophycidae</taxon>
        <taxon>Naviculales</taxon>
        <taxon>Naviculaceae</taxon>
        <taxon>Seminavis</taxon>
    </lineage>
</organism>
<reference evidence="2" key="1">
    <citation type="submission" date="2020-06" db="EMBL/GenBank/DDBJ databases">
        <authorList>
            <consortium name="Plant Systems Biology data submission"/>
        </authorList>
    </citation>
    <scope>NUCLEOTIDE SEQUENCE</scope>
    <source>
        <strain evidence="2">D6</strain>
    </source>
</reference>
<proteinExistence type="predicted"/>
<dbReference type="AlphaFoldDB" id="A0A9N8F3Z6"/>
<feature type="region of interest" description="Disordered" evidence="1">
    <location>
        <begin position="1"/>
        <end position="22"/>
    </location>
</feature>
<evidence type="ECO:0000313" key="3">
    <source>
        <dbReference type="Proteomes" id="UP001153069"/>
    </source>
</evidence>
<protein>
    <submittedName>
        <fullName evidence="2">Uncharacterized protein</fullName>
    </submittedName>
</protein>
<feature type="region of interest" description="Disordered" evidence="1">
    <location>
        <begin position="39"/>
        <end position="88"/>
    </location>
</feature>
<accession>A0A9N8F3Z6</accession>
<feature type="compositionally biased region" description="Basic and acidic residues" evidence="1">
    <location>
        <begin position="76"/>
        <end position="88"/>
    </location>
</feature>
<evidence type="ECO:0000256" key="1">
    <source>
        <dbReference type="SAM" id="MobiDB-lite"/>
    </source>
</evidence>
<keyword evidence="3" id="KW-1185">Reference proteome</keyword>
<comment type="caution">
    <text evidence="2">The sequence shown here is derived from an EMBL/GenBank/DDBJ whole genome shotgun (WGS) entry which is preliminary data.</text>
</comment>
<name>A0A9N8F3Z6_9STRA</name>
<feature type="compositionally biased region" description="Basic residues" evidence="1">
    <location>
        <begin position="39"/>
        <end position="52"/>
    </location>
</feature>
<sequence>MSAVIPKVSEFRGSYGGGDSEKVYESGLDASAGRMAKLRAKKKALRESKKRGSSTNTAPSPEEVVQREELEQEEPVVDHARRSEDEDD</sequence>
<gene>
    <name evidence="2" type="ORF">SEMRO_3763_G350890.1</name>
</gene>
<dbReference type="Proteomes" id="UP001153069">
    <property type="component" value="Unassembled WGS sequence"/>
</dbReference>
<dbReference type="EMBL" id="CAICTM010003761">
    <property type="protein sequence ID" value="CAB9531630.1"/>
    <property type="molecule type" value="Genomic_DNA"/>
</dbReference>
<feature type="non-terminal residue" evidence="2">
    <location>
        <position position="88"/>
    </location>
</feature>
<evidence type="ECO:0000313" key="2">
    <source>
        <dbReference type="EMBL" id="CAB9531630.1"/>
    </source>
</evidence>